<dbReference type="EMBL" id="JACHMO010000001">
    <property type="protein sequence ID" value="MBB5803273.1"/>
    <property type="molecule type" value="Genomic_DNA"/>
</dbReference>
<evidence type="ECO:0000313" key="2">
    <source>
        <dbReference type="Proteomes" id="UP000552097"/>
    </source>
</evidence>
<dbReference type="RefSeq" id="WP_184920545.1">
    <property type="nucleotide sequence ID" value="NZ_JACHMO010000001.1"/>
</dbReference>
<name>A0A7W9HJV5_9PSEU</name>
<evidence type="ECO:0000313" key="1">
    <source>
        <dbReference type="EMBL" id="MBB5803273.1"/>
    </source>
</evidence>
<dbReference type="Proteomes" id="UP000552097">
    <property type="component" value="Unassembled WGS sequence"/>
</dbReference>
<proteinExistence type="predicted"/>
<dbReference type="AlphaFoldDB" id="A0A7W9HJV5"/>
<reference evidence="1 2" key="1">
    <citation type="submission" date="2020-08" db="EMBL/GenBank/DDBJ databases">
        <title>Sequencing the genomes of 1000 actinobacteria strains.</title>
        <authorList>
            <person name="Klenk H.-P."/>
        </authorList>
    </citation>
    <scope>NUCLEOTIDE SEQUENCE [LARGE SCALE GENOMIC DNA]</scope>
    <source>
        <strain evidence="1 2">DSM 45486</strain>
    </source>
</reference>
<comment type="caution">
    <text evidence="1">The sequence shown here is derived from an EMBL/GenBank/DDBJ whole genome shotgun (WGS) entry which is preliminary data.</text>
</comment>
<dbReference type="InterPro" id="IPR058595">
    <property type="entry name" value="Avidin-like"/>
</dbReference>
<organism evidence="1 2">
    <name type="scientific">Saccharothrix ecbatanensis</name>
    <dbReference type="NCBI Taxonomy" id="1105145"/>
    <lineage>
        <taxon>Bacteria</taxon>
        <taxon>Bacillati</taxon>
        <taxon>Actinomycetota</taxon>
        <taxon>Actinomycetes</taxon>
        <taxon>Pseudonocardiales</taxon>
        <taxon>Pseudonocardiaceae</taxon>
        <taxon>Saccharothrix</taxon>
    </lineage>
</organism>
<gene>
    <name evidence="1" type="ORF">F4560_003041</name>
</gene>
<accession>A0A7W9HJV5</accession>
<protein>
    <submittedName>
        <fullName evidence="1">Uncharacterized protein</fullName>
    </submittedName>
</protein>
<sequence length="112" mass="12319">MTDHNGIDYNGRKFRKAGADVDEVAVYRQDGDVVWAEFAGGEVRRGTVAGTRREDGVLHLGYTLVLATGEVICGHTLNTPEVAEDGRLRLREVWERYGPHAATGVSYLDEVS</sequence>
<keyword evidence="2" id="KW-1185">Reference proteome</keyword>
<dbReference type="Pfam" id="PF26421">
    <property type="entry name" value="Avidin_like"/>
    <property type="match status" value="1"/>
</dbReference>